<comment type="catalytic activity">
    <reaction evidence="9 10">
        <text>(S)-dihydroorotate + H2O = N-carbamoyl-L-aspartate + H(+)</text>
        <dbReference type="Rhea" id="RHEA:24296"/>
        <dbReference type="ChEBI" id="CHEBI:15377"/>
        <dbReference type="ChEBI" id="CHEBI:15378"/>
        <dbReference type="ChEBI" id="CHEBI:30864"/>
        <dbReference type="ChEBI" id="CHEBI:32814"/>
        <dbReference type="EC" id="3.5.2.3"/>
    </reaction>
</comment>
<gene>
    <name evidence="9" type="primary">pyrC</name>
    <name evidence="12" type="ORF">DC28_09485</name>
</gene>
<dbReference type="EC" id="3.5.2.3" evidence="4 9"/>
<evidence type="ECO:0000256" key="2">
    <source>
        <dbReference type="ARBA" id="ARBA00004880"/>
    </source>
</evidence>
<dbReference type="PROSITE" id="PS00483">
    <property type="entry name" value="DIHYDROOROTASE_2"/>
    <property type="match status" value="1"/>
</dbReference>
<dbReference type="STRING" id="1480694.DC28_09485"/>
<evidence type="ECO:0000256" key="9">
    <source>
        <dbReference type="HAMAP-Rule" id="MF_00219"/>
    </source>
</evidence>
<feature type="modified residue" description="N6-carboxylysine" evidence="9">
    <location>
        <position position="103"/>
    </location>
</feature>
<feature type="binding site" evidence="9">
    <location>
        <position position="44"/>
    </location>
    <ligand>
        <name>substrate</name>
    </ligand>
</feature>
<keyword evidence="13" id="KW-1185">Reference proteome</keyword>
<comment type="function">
    <text evidence="1 9">Catalyzes the reversible cyclization of carbamoyl aspartate to dihydroorotate.</text>
</comment>
<comment type="caution">
    <text evidence="9">Lacks conserved residue(s) required for the propagation of feature annotation.</text>
</comment>
<evidence type="ECO:0000256" key="6">
    <source>
        <dbReference type="ARBA" id="ARBA00022801"/>
    </source>
</evidence>
<dbReference type="Proteomes" id="UP000029692">
    <property type="component" value="Unassembled WGS sequence"/>
</dbReference>
<keyword evidence="6 9" id="KW-0378">Hydrolase</keyword>
<evidence type="ECO:0000256" key="8">
    <source>
        <dbReference type="ARBA" id="ARBA00022975"/>
    </source>
</evidence>
<keyword evidence="5 9" id="KW-0479">Metal-binding</keyword>
<feature type="active site" evidence="9">
    <location>
        <position position="248"/>
    </location>
</feature>
<accession>A0A098QVC1</accession>
<feature type="binding site" evidence="9">
    <location>
        <begin position="18"/>
        <end position="20"/>
    </location>
    <ligand>
        <name>substrate</name>
    </ligand>
</feature>
<feature type="binding site" evidence="9">
    <location>
        <position position="18"/>
    </location>
    <ligand>
        <name>Zn(2+)</name>
        <dbReference type="ChEBI" id="CHEBI:29105"/>
        <label>1</label>
    </ligand>
</feature>
<dbReference type="InterPro" id="IPR006680">
    <property type="entry name" value="Amidohydro-rel"/>
</dbReference>
<dbReference type="UniPathway" id="UPA00070">
    <property type="reaction ID" value="UER00117"/>
</dbReference>
<dbReference type="InterPro" id="IPR004721">
    <property type="entry name" value="DHOdimr"/>
</dbReference>
<evidence type="ECO:0000256" key="1">
    <source>
        <dbReference type="ARBA" id="ARBA00002368"/>
    </source>
</evidence>
<evidence type="ECO:0000313" key="12">
    <source>
        <dbReference type="EMBL" id="KGE71526.1"/>
    </source>
</evidence>
<dbReference type="GO" id="GO:0005829">
    <property type="term" value="C:cytosol"/>
    <property type="evidence" value="ECO:0007669"/>
    <property type="project" value="TreeGrafter"/>
</dbReference>
<sequence length="347" mass="38659">MSDHILIEIPKPDDFHLHLRQGPALDQYTRHSARDFQRALVMPNTQPPLKSARQIRDYGQAIRTAAEQAGYPEFTPLLTFKLGEDVDPAGLEELQAAGVVAGKYYPRGATTNSEDGVQDFRSMYPLLEAMEAGDVVLCIHGEDPGAFSLDRERAFLPVLRTLVRDFPRLRIVLEHITTRDALDALAELPDRVGATVTLHHLLCNLDDMIGGHLNPHLFCKPVLKAPDHQAALQKAVLEGRERIFFGSDSAPHPVHDKESACGCAGVYTAPVALAMAAQWFAENGALERFEAFVARTGADFYRIPRPGDYPESKGIRIIERSWQVPERYENVVPFAAGRELQYQTEQV</sequence>
<dbReference type="OrthoDB" id="9808095at2"/>
<reference evidence="12 13" key="1">
    <citation type="submission" date="2014-05" db="EMBL/GenBank/DDBJ databases">
        <title>De novo Genome Sequence of Spirocheata sp.</title>
        <authorList>
            <person name="Shivani Y."/>
            <person name="Subhash Y."/>
            <person name="Tushar L."/>
            <person name="Sasikala C."/>
            <person name="Ramana C.V."/>
        </authorList>
    </citation>
    <scope>NUCLEOTIDE SEQUENCE [LARGE SCALE GENOMIC DNA]</scope>
    <source>
        <strain evidence="12 13">JC230</strain>
    </source>
</reference>
<comment type="similarity">
    <text evidence="3 9 10">Belongs to the metallo-dependent hydrolases superfamily. DHOase family. Class II DHOase subfamily.</text>
</comment>
<feature type="binding site" evidence="9">
    <location>
        <position position="140"/>
    </location>
    <ligand>
        <name>Zn(2+)</name>
        <dbReference type="ChEBI" id="CHEBI:29105"/>
        <label>2</label>
    </ligand>
</feature>
<evidence type="ECO:0000256" key="3">
    <source>
        <dbReference type="ARBA" id="ARBA00005631"/>
    </source>
</evidence>
<dbReference type="GO" id="GO:0004151">
    <property type="term" value="F:dihydroorotase activity"/>
    <property type="evidence" value="ECO:0007669"/>
    <property type="project" value="UniProtKB-UniRule"/>
</dbReference>
<dbReference type="InterPro" id="IPR032466">
    <property type="entry name" value="Metal_Hydrolase"/>
</dbReference>
<evidence type="ECO:0000256" key="10">
    <source>
        <dbReference type="RuleBase" id="RU003440"/>
    </source>
</evidence>
<dbReference type="NCBIfam" id="TIGR00856">
    <property type="entry name" value="pyrC_dimer"/>
    <property type="match status" value="1"/>
</dbReference>
<protein>
    <recommendedName>
        <fullName evidence="4 9">Dihydroorotase</fullName>
        <shortName evidence="9">DHOase</shortName>
        <ecNumber evidence="4 9">3.5.2.3</ecNumber>
    </recommendedName>
</protein>
<feature type="binding site" description="via carbamate group" evidence="9">
    <location>
        <position position="103"/>
    </location>
    <ligand>
        <name>Zn(2+)</name>
        <dbReference type="ChEBI" id="CHEBI:29105"/>
        <label>2</label>
    </ligand>
</feature>
<feature type="binding site" evidence="9">
    <location>
        <position position="248"/>
    </location>
    <ligand>
        <name>Zn(2+)</name>
        <dbReference type="ChEBI" id="CHEBI:29105"/>
        <label>1</label>
    </ligand>
</feature>
<dbReference type="PROSITE" id="PS00482">
    <property type="entry name" value="DIHYDROOROTASE_1"/>
    <property type="match status" value="1"/>
</dbReference>
<dbReference type="Pfam" id="PF01979">
    <property type="entry name" value="Amidohydro_1"/>
    <property type="match status" value="1"/>
</dbReference>
<dbReference type="SUPFAM" id="SSF51556">
    <property type="entry name" value="Metallo-dependent hydrolases"/>
    <property type="match status" value="1"/>
</dbReference>
<dbReference type="HAMAP" id="MF_00219">
    <property type="entry name" value="PyrC_classII"/>
    <property type="match status" value="1"/>
</dbReference>
<dbReference type="EMBL" id="JNUP01000065">
    <property type="protein sequence ID" value="KGE71526.1"/>
    <property type="molecule type" value="Genomic_DNA"/>
</dbReference>
<feature type="binding site" evidence="9">
    <location>
        <position position="175"/>
    </location>
    <ligand>
        <name>Zn(2+)</name>
        <dbReference type="ChEBI" id="CHEBI:29105"/>
        <label>2</label>
    </ligand>
</feature>
<dbReference type="GO" id="GO:0008270">
    <property type="term" value="F:zinc ion binding"/>
    <property type="evidence" value="ECO:0007669"/>
    <property type="project" value="UniProtKB-UniRule"/>
</dbReference>
<dbReference type="PIRSF" id="PIRSF001237">
    <property type="entry name" value="DHOdimr"/>
    <property type="match status" value="1"/>
</dbReference>
<name>A0A098QVC1_9SPIO</name>
<dbReference type="eggNOG" id="COG0418">
    <property type="taxonomic scope" value="Bacteria"/>
</dbReference>
<dbReference type="PANTHER" id="PTHR43137">
    <property type="entry name" value="DIHYDROOROTASE"/>
    <property type="match status" value="1"/>
</dbReference>
<evidence type="ECO:0000256" key="7">
    <source>
        <dbReference type="ARBA" id="ARBA00022833"/>
    </source>
</evidence>
<dbReference type="RefSeq" id="WP_037547981.1">
    <property type="nucleotide sequence ID" value="NZ_JNUP01000065.1"/>
</dbReference>
<dbReference type="GO" id="GO:0044205">
    <property type="term" value="P:'de novo' UMP biosynthetic process"/>
    <property type="evidence" value="ECO:0007669"/>
    <property type="project" value="UniProtKB-UniRule"/>
</dbReference>
<feature type="binding site" evidence="9">
    <location>
        <position position="264"/>
    </location>
    <ligand>
        <name>substrate</name>
    </ligand>
</feature>
<dbReference type="AlphaFoldDB" id="A0A098QVC1"/>
<proteinExistence type="inferred from homology"/>
<feature type="binding site" evidence="9">
    <location>
        <position position="140"/>
    </location>
    <ligand>
        <name>substrate</name>
    </ligand>
</feature>
<evidence type="ECO:0000259" key="11">
    <source>
        <dbReference type="Pfam" id="PF01979"/>
    </source>
</evidence>
<evidence type="ECO:0000256" key="5">
    <source>
        <dbReference type="ARBA" id="ARBA00022723"/>
    </source>
</evidence>
<dbReference type="PANTHER" id="PTHR43137:SF1">
    <property type="entry name" value="DIHYDROOROTASE"/>
    <property type="match status" value="1"/>
</dbReference>
<keyword evidence="7 9" id="KW-0862">Zinc</keyword>
<organism evidence="12 13">
    <name type="scientific">Spirochaeta lutea</name>
    <dbReference type="NCBI Taxonomy" id="1480694"/>
    <lineage>
        <taxon>Bacteria</taxon>
        <taxon>Pseudomonadati</taxon>
        <taxon>Spirochaetota</taxon>
        <taxon>Spirochaetia</taxon>
        <taxon>Spirochaetales</taxon>
        <taxon>Spirochaetaceae</taxon>
        <taxon>Spirochaeta</taxon>
    </lineage>
</organism>
<keyword evidence="8 9" id="KW-0665">Pyrimidine biosynthesis</keyword>
<feature type="domain" description="Amidohydrolase-related" evidence="11">
    <location>
        <begin position="14"/>
        <end position="276"/>
    </location>
</feature>
<comment type="subunit">
    <text evidence="9">Homodimer.</text>
</comment>
<comment type="caution">
    <text evidence="12">The sequence shown here is derived from an EMBL/GenBank/DDBJ whole genome shotgun (WGS) entry which is preliminary data.</text>
</comment>
<dbReference type="Gene3D" id="3.20.20.140">
    <property type="entry name" value="Metal-dependent hydrolases"/>
    <property type="match status" value="1"/>
</dbReference>
<feature type="binding site" evidence="9">
    <location>
        <position position="16"/>
    </location>
    <ligand>
        <name>Zn(2+)</name>
        <dbReference type="ChEBI" id="CHEBI:29105"/>
        <label>1</label>
    </ligand>
</feature>
<feature type="binding site" description="via carbamate group" evidence="9">
    <location>
        <position position="103"/>
    </location>
    <ligand>
        <name>Zn(2+)</name>
        <dbReference type="ChEBI" id="CHEBI:29105"/>
        <label>1</label>
    </ligand>
</feature>
<comment type="pathway">
    <text evidence="2 9 10">Pyrimidine metabolism; UMP biosynthesis via de novo pathway; (S)-dihydroorotate from bicarbonate: step 3/3.</text>
</comment>
<dbReference type="GO" id="GO:0006207">
    <property type="term" value="P:'de novo' pyrimidine nucleobase biosynthetic process"/>
    <property type="evidence" value="ECO:0007669"/>
    <property type="project" value="TreeGrafter"/>
</dbReference>
<dbReference type="InterPro" id="IPR002195">
    <property type="entry name" value="Dihydroorotase_CS"/>
</dbReference>
<comment type="cofactor">
    <cofactor evidence="9 10">
        <name>Zn(2+)</name>
        <dbReference type="ChEBI" id="CHEBI:29105"/>
    </cofactor>
    <text evidence="9 10">Binds 2 Zn(2+) ions per subunit.</text>
</comment>
<evidence type="ECO:0000313" key="13">
    <source>
        <dbReference type="Proteomes" id="UP000029692"/>
    </source>
</evidence>
<feature type="binding site" evidence="9">
    <location>
        <position position="252"/>
    </location>
    <ligand>
        <name>substrate</name>
    </ligand>
</feature>
<evidence type="ECO:0000256" key="4">
    <source>
        <dbReference type="ARBA" id="ARBA00012860"/>
    </source>
</evidence>